<comment type="catalytic activity">
    <reaction evidence="13">
        <text>N-acetyl-alpha-D-glucosamine 1-phosphate + UTP + H(+) = UDP-N-acetyl-alpha-D-glucosamine + diphosphate</text>
        <dbReference type="Rhea" id="RHEA:13509"/>
        <dbReference type="ChEBI" id="CHEBI:15378"/>
        <dbReference type="ChEBI" id="CHEBI:33019"/>
        <dbReference type="ChEBI" id="CHEBI:46398"/>
        <dbReference type="ChEBI" id="CHEBI:57705"/>
        <dbReference type="ChEBI" id="CHEBI:57776"/>
        <dbReference type="EC" id="2.7.7.23"/>
    </reaction>
</comment>
<name>A0ABV6YX33_UNCC1</name>
<dbReference type="EMBL" id="JBHPBY010000113">
    <property type="protein sequence ID" value="MFC1850633.1"/>
    <property type="molecule type" value="Genomic_DNA"/>
</dbReference>
<evidence type="ECO:0000256" key="14">
    <source>
        <dbReference type="ARBA" id="ARBA00049628"/>
    </source>
</evidence>
<evidence type="ECO:0000256" key="5">
    <source>
        <dbReference type="ARBA" id="ARBA00022723"/>
    </source>
</evidence>
<keyword evidence="9" id="KW-0511">Multifunctional enzyme</keyword>
<keyword evidence="4" id="KW-0548">Nucleotidyltransferase</keyword>
<feature type="domain" description="Mannose-1-phosphate guanyltransferase C-terminal" evidence="15">
    <location>
        <begin position="227"/>
        <end position="298"/>
    </location>
</feature>
<evidence type="ECO:0000256" key="8">
    <source>
        <dbReference type="ARBA" id="ARBA00022984"/>
    </source>
</evidence>
<keyword evidence="6" id="KW-0460">Magnesium</keyword>
<dbReference type="PANTHER" id="PTHR43584:SF3">
    <property type="entry name" value="BIFUNCTIONAL PROTEIN GLMU"/>
    <property type="match status" value="1"/>
</dbReference>
<comment type="caution">
    <text evidence="16">The sequence shown here is derived from an EMBL/GenBank/DDBJ whole genome shotgun (WGS) entry which is preliminary data.</text>
</comment>
<evidence type="ECO:0000259" key="15">
    <source>
        <dbReference type="Pfam" id="PF25087"/>
    </source>
</evidence>
<keyword evidence="17" id="KW-1185">Reference proteome</keyword>
<evidence type="ECO:0000313" key="17">
    <source>
        <dbReference type="Proteomes" id="UP001594351"/>
    </source>
</evidence>
<organism evidence="16 17">
    <name type="scientific">candidate division CSSED10-310 bacterium</name>
    <dbReference type="NCBI Taxonomy" id="2855610"/>
    <lineage>
        <taxon>Bacteria</taxon>
        <taxon>Bacteria division CSSED10-310</taxon>
    </lineage>
</organism>
<dbReference type="InterPro" id="IPR050065">
    <property type="entry name" value="GlmU-like"/>
</dbReference>
<evidence type="ECO:0000256" key="12">
    <source>
        <dbReference type="ARBA" id="ARBA00048247"/>
    </source>
</evidence>
<keyword evidence="10" id="KW-0012">Acyltransferase</keyword>
<evidence type="ECO:0000313" key="16">
    <source>
        <dbReference type="EMBL" id="MFC1850633.1"/>
    </source>
</evidence>
<dbReference type="SUPFAM" id="SSF53448">
    <property type="entry name" value="Nucleotide-diphospho-sugar transferases"/>
    <property type="match status" value="1"/>
</dbReference>
<keyword evidence="7" id="KW-0133">Cell shape</keyword>
<comment type="cofactor">
    <cofactor evidence="1">
        <name>Mg(2+)</name>
        <dbReference type="ChEBI" id="CHEBI:18420"/>
    </cofactor>
</comment>
<keyword evidence="5" id="KW-0479">Metal-binding</keyword>
<dbReference type="Proteomes" id="UP001594351">
    <property type="component" value="Unassembled WGS sequence"/>
</dbReference>
<dbReference type="InterPro" id="IPR029044">
    <property type="entry name" value="Nucleotide-diphossugar_trans"/>
</dbReference>
<evidence type="ECO:0000256" key="13">
    <source>
        <dbReference type="ARBA" id="ARBA00048493"/>
    </source>
</evidence>
<evidence type="ECO:0000256" key="3">
    <source>
        <dbReference type="ARBA" id="ARBA00022679"/>
    </source>
</evidence>
<dbReference type="SUPFAM" id="SSF51161">
    <property type="entry name" value="Trimeric LpxA-like enzymes"/>
    <property type="match status" value="1"/>
</dbReference>
<reference evidence="16 17" key="1">
    <citation type="submission" date="2024-09" db="EMBL/GenBank/DDBJ databases">
        <title>Laminarin stimulates single cell rates of sulfate reduction while oxygen inhibits transcriptomic activity in coastal marine sediment.</title>
        <authorList>
            <person name="Lindsay M."/>
            <person name="Orcutt B."/>
            <person name="Emerson D."/>
            <person name="Stepanauskas R."/>
            <person name="D'Angelo T."/>
        </authorList>
    </citation>
    <scope>NUCLEOTIDE SEQUENCE [LARGE SCALE GENOMIC DNA]</scope>
    <source>
        <strain evidence="16">SAG AM-311-K15</strain>
    </source>
</reference>
<evidence type="ECO:0000256" key="4">
    <source>
        <dbReference type="ARBA" id="ARBA00022695"/>
    </source>
</evidence>
<dbReference type="Pfam" id="PF25087">
    <property type="entry name" value="GMPPB_C"/>
    <property type="match status" value="1"/>
</dbReference>
<dbReference type="Gene3D" id="2.160.10.10">
    <property type="entry name" value="Hexapeptide repeat proteins"/>
    <property type="match status" value="1"/>
</dbReference>
<dbReference type="InterPro" id="IPR011004">
    <property type="entry name" value="Trimer_LpxA-like_sf"/>
</dbReference>
<evidence type="ECO:0000256" key="9">
    <source>
        <dbReference type="ARBA" id="ARBA00023268"/>
    </source>
</evidence>
<comment type="catalytic activity">
    <reaction evidence="12">
        <text>alpha-D-glucosamine 1-phosphate + acetyl-CoA = N-acetyl-alpha-D-glucosamine 1-phosphate + CoA + H(+)</text>
        <dbReference type="Rhea" id="RHEA:13725"/>
        <dbReference type="ChEBI" id="CHEBI:15378"/>
        <dbReference type="ChEBI" id="CHEBI:57287"/>
        <dbReference type="ChEBI" id="CHEBI:57288"/>
        <dbReference type="ChEBI" id="CHEBI:57776"/>
        <dbReference type="ChEBI" id="CHEBI:58516"/>
        <dbReference type="EC" id="2.3.1.157"/>
    </reaction>
</comment>
<gene>
    <name evidence="16" type="ORF">ACFL27_10615</name>
</gene>
<sequence length="424" mass="48544">MKVKCIYLLEKDRFISPFGDPVAEVLIENLPLHEFQRNLLAPICPWIKRIKSVAEVEQFPCLLLEGDLYFTLSIIKKFVKRAKKLTTSGRLAHRLTVFHDKYLSFQELEVRFEQDEEIILFPVWFLVFSADLQRLSEINPVLVPVKERIVKPEMINRFLPEGESRELGISRDVIFQITHWYHILLANIISTVMIWLRLTPLRILRYIFWILTAFSLNKWQILRRFRYIGRNCDIHPEARIELSVIGDNVTIGRGAYIMCSIIGDNTTIDFEARLRNVVVGSNCMIAFSTIVNLATLYPGCLVSPPGLQLCVLGRNTFLAGGNYFIDLNLKKPIKVKHQGRIVPLKTNNMGVCVGHDVVLGIGSIIDAGVEIPNGILLIKDREQIIRKFADDLPTGYPLVLKDGVVQKYIPPSPKSENRDEQNRP</sequence>
<evidence type="ECO:0000256" key="6">
    <source>
        <dbReference type="ARBA" id="ARBA00022842"/>
    </source>
</evidence>
<evidence type="ECO:0000256" key="10">
    <source>
        <dbReference type="ARBA" id="ARBA00023315"/>
    </source>
</evidence>
<keyword evidence="3" id="KW-0808">Transferase</keyword>
<dbReference type="InterPro" id="IPR056729">
    <property type="entry name" value="GMPPB_C"/>
</dbReference>
<protein>
    <recommendedName>
        <fullName evidence="15">Mannose-1-phosphate guanyltransferase C-terminal domain-containing protein</fullName>
    </recommendedName>
</protein>
<accession>A0ABV6YX33</accession>
<keyword evidence="8" id="KW-0573">Peptidoglycan synthesis</keyword>
<evidence type="ECO:0000256" key="11">
    <source>
        <dbReference type="ARBA" id="ARBA00023316"/>
    </source>
</evidence>
<evidence type="ECO:0000256" key="2">
    <source>
        <dbReference type="ARBA" id="ARBA00022490"/>
    </source>
</evidence>
<comment type="function">
    <text evidence="14">Catalyzes the last two sequential reactions in the de novo biosynthetic pathway for UDP-N-acetylglucosamine (UDP-GlcNAc). The C-terminal domain catalyzes the transfer of acetyl group from acetyl coenzyme A to glucosamine-1-phosphate (GlcN-1-P) to produce N-acetylglucosamine-1-phosphate (GlcNAc-1-P), which is converted into UDP-GlcNAc by the transfer of uridine 5-monophosphate (from uridine 5-triphosphate), a reaction catalyzed by the N-terminal domain.</text>
</comment>
<proteinExistence type="predicted"/>
<evidence type="ECO:0000256" key="7">
    <source>
        <dbReference type="ARBA" id="ARBA00022960"/>
    </source>
</evidence>
<dbReference type="PANTHER" id="PTHR43584">
    <property type="entry name" value="NUCLEOTIDYL TRANSFERASE"/>
    <property type="match status" value="1"/>
</dbReference>
<keyword evidence="11" id="KW-0961">Cell wall biogenesis/degradation</keyword>
<evidence type="ECO:0000256" key="1">
    <source>
        <dbReference type="ARBA" id="ARBA00001946"/>
    </source>
</evidence>
<keyword evidence="2" id="KW-0963">Cytoplasm</keyword>